<dbReference type="VEuPathDB" id="VectorBase:GBRI010516"/>
<evidence type="ECO:0000313" key="2">
    <source>
        <dbReference type="EnsemblMetazoa" id="GBRI010516-PA"/>
    </source>
</evidence>
<keyword evidence="3" id="KW-1185">Reference proteome</keyword>
<keyword evidence="1" id="KW-0472">Membrane</keyword>
<dbReference type="Proteomes" id="UP000091820">
    <property type="component" value="Unassembled WGS sequence"/>
</dbReference>
<protein>
    <submittedName>
        <fullName evidence="2">Uncharacterized protein</fullName>
    </submittedName>
</protein>
<organism evidence="2 3">
    <name type="scientific">Glossina brevipalpis</name>
    <dbReference type="NCBI Taxonomy" id="37001"/>
    <lineage>
        <taxon>Eukaryota</taxon>
        <taxon>Metazoa</taxon>
        <taxon>Ecdysozoa</taxon>
        <taxon>Arthropoda</taxon>
        <taxon>Hexapoda</taxon>
        <taxon>Insecta</taxon>
        <taxon>Pterygota</taxon>
        <taxon>Neoptera</taxon>
        <taxon>Endopterygota</taxon>
        <taxon>Diptera</taxon>
        <taxon>Brachycera</taxon>
        <taxon>Muscomorpha</taxon>
        <taxon>Hippoboscoidea</taxon>
        <taxon>Glossinidae</taxon>
        <taxon>Glossina</taxon>
    </lineage>
</organism>
<keyword evidence="1" id="KW-0812">Transmembrane</keyword>
<reference evidence="3" key="1">
    <citation type="submission" date="2014-03" db="EMBL/GenBank/DDBJ databases">
        <authorList>
            <person name="Aksoy S."/>
            <person name="Warren W."/>
            <person name="Wilson R.K."/>
        </authorList>
    </citation>
    <scope>NUCLEOTIDE SEQUENCE [LARGE SCALE GENOMIC DNA]</scope>
    <source>
        <strain evidence="3">IAEA</strain>
    </source>
</reference>
<accession>A0A1A9W8V4</accession>
<evidence type="ECO:0000313" key="3">
    <source>
        <dbReference type="Proteomes" id="UP000091820"/>
    </source>
</evidence>
<feature type="transmembrane region" description="Helical" evidence="1">
    <location>
        <begin position="154"/>
        <end position="173"/>
    </location>
</feature>
<dbReference type="EnsemblMetazoa" id="GBRI010516-RA">
    <property type="protein sequence ID" value="GBRI010516-PA"/>
    <property type="gene ID" value="GBRI010516"/>
</dbReference>
<name>A0A1A9W8V4_9MUSC</name>
<sequence length="238" mass="26989">MSTVFSQVSFQAKHSQQKCGRNFTKLLHCSFTIYQIGAALVAGGSGGINTLSFMMLFESRKATEYIEVSFYIKKRTPFLRITRSNKKALDTLWRRMDCIRRKSNLSIEIYQFILYITNFKQPHRVRLFVCFRDLTDFSGKGLRVKSLSRRKTHFLVLVLIPLCGVFLCPAMLFELPSSLPLSLALSAATPAAANFPILPPPPPPLLLPDKMNERSWSLQTYLGVNKVTFVPAGDIKFN</sequence>
<evidence type="ECO:0000256" key="1">
    <source>
        <dbReference type="SAM" id="Phobius"/>
    </source>
</evidence>
<feature type="transmembrane region" description="Helical" evidence="1">
    <location>
        <begin position="33"/>
        <end position="57"/>
    </location>
</feature>
<dbReference type="AlphaFoldDB" id="A0A1A9W8V4"/>
<keyword evidence="1" id="KW-1133">Transmembrane helix</keyword>
<reference evidence="2" key="2">
    <citation type="submission" date="2020-05" db="UniProtKB">
        <authorList>
            <consortium name="EnsemblMetazoa"/>
        </authorList>
    </citation>
    <scope>IDENTIFICATION</scope>
    <source>
        <strain evidence="2">IAEA</strain>
    </source>
</reference>
<proteinExistence type="predicted"/>